<protein>
    <submittedName>
        <fullName evidence="8">B-box domain protein 30-like</fullName>
    </submittedName>
</protein>
<dbReference type="PANTHER" id="PTHR31717:SF142">
    <property type="entry name" value="B-BOX DOMAIN PROTEIN 30-RELATED"/>
    <property type="match status" value="1"/>
</dbReference>
<dbReference type="Proteomes" id="UP000694864">
    <property type="component" value="Chromosome 10"/>
</dbReference>
<feature type="non-terminal residue" evidence="8">
    <location>
        <position position="1"/>
    </location>
</feature>
<keyword evidence="5" id="KW-1133">Transmembrane helix</keyword>
<dbReference type="InterPro" id="IPR049808">
    <property type="entry name" value="CONSTANS-like_Bbox1"/>
</dbReference>
<evidence type="ECO:0000259" key="6">
    <source>
        <dbReference type="PROSITE" id="PS50119"/>
    </source>
</evidence>
<dbReference type="InterPro" id="IPR000315">
    <property type="entry name" value="Znf_B-box"/>
</dbReference>
<keyword evidence="3" id="KW-0862">Zinc</keyword>
<accession>A0ABM0U6D9</accession>
<gene>
    <name evidence="8" type="primary">LOC104720361</name>
</gene>
<evidence type="ECO:0000256" key="5">
    <source>
        <dbReference type="SAM" id="Phobius"/>
    </source>
</evidence>
<evidence type="ECO:0000256" key="4">
    <source>
        <dbReference type="PROSITE-ProRule" id="PRU00024"/>
    </source>
</evidence>
<sequence>SLNNNHSYKPLKLQDFINTRETKRERESKKICKGVEKEEERRSEDGGCRRLCTESPKAPVSCELCHENAAVYCEADAAFLCKKCDTWVHSANFLARRHLRSVICSTCRKLTCRFLVGDNFNVALPEIRTMARGEEDSTDHKVPFVFLLFFFCSLVIEINLDRVYVIIFFFLKKLLGNYILKLKS</sequence>
<organism evidence="7 8">
    <name type="scientific">Camelina sativa</name>
    <name type="common">False flax</name>
    <name type="synonym">Myagrum sativum</name>
    <dbReference type="NCBI Taxonomy" id="90675"/>
    <lineage>
        <taxon>Eukaryota</taxon>
        <taxon>Viridiplantae</taxon>
        <taxon>Streptophyta</taxon>
        <taxon>Embryophyta</taxon>
        <taxon>Tracheophyta</taxon>
        <taxon>Spermatophyta</taxon>
        <taxon>Magnoliopsida</taxon>
        <taxon>eudicotyledons</taxon>
        <taxon>Gunneridae</taxon>
        <taxon>Pentapetalae</taxon>
        <taxon>rosids</taxon>
        <taxon>malvids</taxon>
        <taxon>Brassicales</taxon>
        <taxon>Brassicaceae</taxon>
        <taxon>Camelineae</taxon>
        <taxon>Camelina</taxon>
    </lineage>
</organism>
<dbReference type="SMART" id="SM00336">
    <property type="entry name" value="BBOX"/>
    <property type="match status" value="1"/>
</dbReference>
<keyword evidence="2 4" id="KW-0863">Zinc-finger</keyword>
<reference evidence="8" key="2">
    <citation type="submission" date="2025-08" db="UniProtKB">
        <authorList>
            <consortium name="RefSeq"/>
        </authorList>
    </citation>
    <scope>IDENTIFICATION</scope>
    <source>
        <tissue evidence="8">Leaf</tissue>
    </source>
</reference>
<evidence type="ECO:0000256" key="3">
    <source>
        <dbReference type="ARBA" id="ARBA00022833"/>
    </source>
</evidence>
<dbReference type="RefSeq" id="XP_010436581.1">
    <property type="nucleotide sequence ID" value="XM_010438279.1"/>
</dbReference>
<proteinExistence type="predicted"/>
<dbReference type="PANTHER" id="PTHR31717">
    <property type="entry name" value="ZINC FINGER PROTEIN CONSTANS-LIKE 10"/>
    <property type="match status" value="1"/>
</dbReference>
<dbReference type="CDD" id="cd19821">
    <property type="entry name" value="Bbox1_BBX-like"/>
    <property type="match status" value="1"/>
</dbReference>
<feature type="transmembrane region" description="Helical" evidence="5">
    <location>
        <begin position="144"/>
        <end position="171"/>
    </location>
</feature>
<name>A0ABM0U6D9_CAMSA</name>
<keyword evidence="7" id="KW-1185">Reference proteome</keyword>
<evidence type="ECO:0000256" key="2">
    <source>
        <dbReference type="ARBA" id="ARBA00022771"/>
    </source>
</evidence>
<feature type="domain" description="B box-type" evidence="6">
    <location>
        <begin position="57"/>
        <end position="103"/>
    </location>
</feature>
<dbReference type="GeneID" id="104720361"/>
<evidence type="ECO:0000256" key="1">
    <source>
        <dbReference type="ARBA" id="ARBA00022723"/>
    </source>
</evidence>
<evidence type="ECO:0000313" key="8">
    <source>
        <dbReference type="RefSeq" id="XP_010436581.1"/>
    </source>
</evidence>
<evidence type="ECO:0000313" key="7">
    <source>
        <dbReference type="Proteomes" id="UP000694864"/>
    </source>
</evidence>
<keyword evidence="5" id="KW-0812">Transmembrane</keyword>
<dbReference type="PROSITE" id="PS50119">
    <property type="entry name" value="ZF_BBOX"/>
    <property type="match status" value="1"/>
</dbReference>
<keyword evidence="1" id="KW-0479">Metal-binding</keyword>
<reference evidence="7" key="1">
    <citation type="journal article" date="2014" name="Nat. Commun.">
        <title>The emerging biofuel crop Camelina sativa retains a highly undifferentiated hexaploid genome structure.</title>
        <authorList>
            <person name="Kagale S."/>
            <person name="Koh C."/>
            <person name="Nixon J."/>
            <person name="Bollina V."/>
            <person name="Clarke W.E."/>
            <person name="Tuteja R."/>
            <person name="Spillane C."/>
            <person name="Robinson S.J."/>
            <person name="Links M.G."/>
            <person name="Clarke C."/>
            <person name="Higgins E.E."/>
            <person name="Huebert T."/>
            <person name="Sharpe A.G."/>
            <person name="Parkin I.A."/>
        </authorList>
    </citation>
    <scope>NUCLEOTIDE SEQUENCE [LARGE SCALE GENOMIC DNA]</scope>
    <source>
        <strain evidence="7">cv. DH55</strain>
    </source>
</reference>
<keyword evidence="5" id="KW-0472">Membrane</keyword>